<organism evidence="2 3">
    <name type="scientific">Viridothelium virens</name>
    <name type="common">Speckled blister lichen</name>
    <name type="synonym">Trypethelium virens</name>
    <dbReference type="NCBI Taxonomy" id="1048519"/>
    <lineage>
        <taxon>Eukaryota</taxon>
        <taxon>Fungi</taxon>
        <taxon>Dikarya</taxon>
        <taxon>Ascomycota</taxon>
        <taxon>Pezizomycotina</taxon>
        <taxon>Dothideomycetes</taxon>
        <taxon>Dothideomycetes incertae sedis</taxon>
        <taxon>Trypetheliales</taxon>
        <taxon>Trypetheliaceae</taxon>
        <taxon>Viridothelium</taxon>
    </lineage>
</organism>
<feature type="domain" description="Spermatogenesis-associated protein 20-like TRX" evidence="1">
    <location>
        <begin position="21"/>
        <end position="186"/>
    </location>
</feature>
<dbReference type="SUPFAM" id="SSF52833">
    <property type="entry name" value="Thioredoxin-like"/>
    <property type="match status" value="1"/>
</dbReference>
<dbReference type="EMBL" id="ML991839">
    <property type="protein sequence ID" value="KAF2230577.1"/>
    <property type="molecule type" value="Genomic_DNA"/>
</dbReference>
<protein>
    <recommendedName>
        <fullName evidence="1">Spermatogenesis-associated protein 20-like TRX domain-containing protein</fullName>
    </recommendedName>
</protein>
<sequence length="771" mass="85945">MSAVAQSSDGASEEGNLKLVNRLSESRSPYVREHMDNPVAWQMWNLESLALAKKSNRLLFVSIGYSACHWCHVMERESFSNPLIASLLNKHFIPLKLDREERPDVDRIYMNYVQAINGSGGWPLNVFLTPDLEPLFGGTYFPGPDSTTPGVGRTSFEGILKKMQEVWTTQQTRCRQSAGEITQQLKAFAQEGTLAPRQRGGVQEDGDEPDALELDLLEEAYEHFEHRFDNQFSGFGRAPKFPTPVNLRFLLRLGAQLKQKVEVSAFEKPMGIPEIRDIVGEEECKKAGSMAIRTLEAMAKGGIKDQIGEGFARYSVTRDWSLPHFEKMLYDNAQLLPTYLDAYLLSPSPLLLETVHDLATYLTSPPLHSTAGGFFSAEDADSPSTADDSEKREGAFYVWTLKELQSVIGNDRDADVLARYYGVRENGNVAPEHDAHDELINQNVLFISQRASIIAKELGMSKSQVQSIIKEGRVRLRTHREKTRPRPVLDDKIVTAWNGLAIGGLARSAAVLESLNEATDEDKSRAKRYREAAEKAATFIKKELYDEMDGLLWRVYREGRGDTPAFADDYAFLISGLIDLYEATFDDKYLAFADRLQQSQISLFYDSLHSGFFSTTADAPDLILRLKDGMDSAEPSANGVAALNLYRLSSLLNDPEFNGIRYSAYAKGTLEAFSAEMIQHPYLFAGMLESVVANNVGIRSVVISGSHEKLEQQINQIRTRPSGLTETVARIGGSSKSSWLKDRNELVANIDETKAAVSFCEAGTCKAELIF</sequence>
<dbReference type="Gene3D" id="3.40.30.10">
    <property type="entry name" value="Glutaredoxin"/>
    <property type="match status" value="1"/>
</dbReference>
<dbReference type="InterPro" id="IPR036249">
    <property type="entry name" value="Thioredoxin-like_sf"/>
</dbReference>
<dbReference type="GO" id="GO:0005975">
    <property type="term" value="P:carbohydrate metabolic process"/>
    <property type="evidence" value="ECO:0007669"/>
    <property type="project" value="InterPro"/>
</dbReference>
<dbReference type="PANTHER" id="PTHR42899:SF1">
    <property type="entry name" value="SPERMATOGENESIS-ASSOCIATED PROTEIN 20"/>
    <property type="match status" value="1"/>
</dbReference>
<dbReference type="SUPFAM" id="SSF48208">
    <property type="entry name" value="Six-hairpin glycosidases"/>
    <property type="match status" value="1"/>
</dbReference>
<dbReference type="PIRSF" id="PIRSF006402">
    <property type="entry name" value="UCP006402_thioredoxin"/>
    <property type="match status" value="1"/>
</dbReference>
<dbReference type="AlphaFoldDB" id="A0A6A6GXZ0"/>
<dbReference type="InterPro" id="IPR004879">
    <property type="entry name" value="Ssp411-like_TRX"/>
</dbReference>
<gene>
    <name evidence="2" type="ORF">EV356DRAFT_453594</name>
</gene>
<evidence type="ECO:0000313" key="2">
    <source>
        <dbReference type="EMBL" id="KAF2230577.1"/>
    </source>
</evidence>
<dbReference type="PANTHER" id="PTHR42899">
    <property type="entry name" value="SPERMATOGENESIS-ASSOCIATED PROTEIN 20"/>
    <property type="match status" value="1"/>
</dbReference>
<evidence type="ECO:0000259" key="1">
    <source>
        <dbReference type="Pfam" id="PF03190"/>
    </source>
</evidence>
<reference evidence="2" key="1">
    <citation type="journal article" date="2020" name="Stud. Mycol.">
        <title>101 Dothideomycetes genomes: a test case for predicting lifestyles and emergence of pathogens.</title>
        <authorList>
            <person name="Haridas S."/>
            <person name="Albert R."/>
            <person name="Binder M."/>
            <person name="Bloem J."/>
            <person name="Labutti K."/>
            <person name="Salamov A."/>
            <person name="Andreopoulos B."/>
            <person name="Baker S."/>
            <person name="Barry K."/>
            <person name="Bills G."/>
            <person name="Bluhm B."/>
            <person name="Cannon C."/>
            <person name="Castanera R."/>
            <person name="Culley D."/>
            <person name="Daum C."/>
            <person name="Ezra D."/>
            <person name="Gonzalez J."/>
            <person name="Henrissat B."/>
            <person name="Kuo A."/>
            <person name="Liang C."/>
            <person name="Lipzen A."/>
            <person name="Lutzoni F."/>
            <person name="Magnuson J."/>
            <person name="Mondo S."/>
            <person name="Nolan M."/>
            <person name="Ohm R."/>
            <person name="Pangilinan J."/>
            <person name="Park H.-J."/>
            <person name="Ramirez L."/>
            <person name="Alfaro M."/>
            <person name="Sun H."/>
            <person name="Tritt A."/>
            <person name="Yoshinaga Y."/>
            <person name="Zwiers L.-H."/>
            <person name="Turgeon B."/>
            <person name="Goodwin S."/>
            <person name="Spatafora J."/>
            <person name="Crous P."/>
            <person name="Grigoriev I."/>
        </authorList>
    </citation>
    <scope>NUCLEOTIDE SEQUENCE</scope>
    <source>
        <strain evidence="2">Tuck. ex Michener</strain>
    </source>
</reference>
<dbReference type="Proteomes" id="UP000800092">
    <property type="component" value="Unassembled WGS sequence"/>
</dbReference>
<dbReference type="CDD" id="cd02955">
    <property type="entry name" value="SSP411"/>
    <property type="match status" value="1"/>
</dbReference>
<name>A0A6A6GXZ0_VIRVR</name>
<dbReference type="Gene3D" id="1.50.10.10">
    <property type="match status" value="1"/>
</dbReference>
<dbReference type="InterPro" id="IPR024705">
    <property type="entry name" value="Ssp411"/>
</dbReference>
<dbReference type="Pfam" id="PF03190">
    <property type="entry name" value="Thioredox_DsbH"/>
    <property type="match status" value="1"/>
</dbReference>
<dbReference type="OrthoDB" id="1923667at2759"/>
<evidence type="ECO:0000313" key="3">
    <source>
        <dbReference type="Proteomes" id="UP000800092"/>
    </source>
</evidence>
<dbReference type="InterPro" id="IPR012341">
    <property type="entry name" value="6hp_glycosidase-like_sf"/>
</dbReference>
<dbReference type="GO" id="GO:0003824">
    <property type="term" value="F:catalytic activity"/>
    <property type="evidence" value="ECO:0007669"/>
    <property type="project" value="UniProtKB-ARBA"/>
</dbReference>
<dbReference type="InterPro" id="IPR008928">
    <property type="entry name" value="6-hairpin_glycosidase_sf"/>
</dbReference>
<accession>A0A6A6GXZ0</accession>
<keyword evidence="3" id="KW-1185">Reference proteome</keyword>
<proteinExistence type="predicted"/>